<evidence type="ECO:0000313" key="6">
    <source>
        <dbReference type="EMBL" id="GAA6197000.1"/>
    </source>
</evidence>
<name>A0ABQ0AMB9_9RHOB</name>
<dbReference type="InterPro" id="IPR011009">
    <property type="entry name" value="Kinase-like_dom_sf"/>
</dbReference>
<dbReference type="SMART" id="SM00220">
    <property type="entry name" value="S_TKc"/>
    <property type="match status" value="1"/>
</dbReference>
<evidence type="ECO:0000256" key="4">
    <source>
        <dbReference type="ARBA" id="ARBA00022840"/>
    </source>
</evidence>
<sequence>MTGTLAPGQTIGGRYVVQHYLAEGGMQFVYVAQDTVTDRVVALKTPKNPSAEKRFRRSAIVAAKVNHPNVAKTLDYVEENGATFLVEELIEGEDLKVALLTRTDYVDPYLVAKIFRHLAKGVSAAHHNGVVHRDLKPTNIMVVGGYNVAELKVTDFGIAKMAEAELDEAAEGGDASLSASATALGAIPYMAPEAIDAPETVGLPADVWSIGAIVLHILYGNYPYGSGLRAVGNITKNSPISTPQFVTSNSQFRPLAEEIIELAGRCLQSAPEDRPTADQLVEMCDTLCYTVSDRKLGSVKNYHYDAYGFIRTSGDDVFFHKDSVFGELPKVNESVVFSCYDGGQAPRALPVLKLK</sequence>
<protein>
    <submittedName>
        <fullName evidence="6">Serine/threonine-protein kinase</fullName>
    </submittedName>
</protein>
<proteinExistence type="predicted"/>
<dbReference type="PANTHER" id="PTHR43289:SF6">
    <property type="entry name" value="SERINE_THREONINE-PROTEIN KINASE NEKL-3"/>
    <property type="match status" value="1"/>
</dbReference>
<evidence type="ECO:0000256" key="2">
    <source>
        <dbReference type="ARBA" id="ARBA00022741"/>
    </source>
</evidence>
<dbReference type="Gene3D" id="1.10.510.10">
    <property type="entry name" value="Transferase(Phosphotransferase) domain 1"/>
    <property type="match status" value="1"/>
</dbReference>
<dbReference type="InterPro" id="IPR008271">
    <property type="entry name" value="Ser/Thr_kinase_AS"/>
</dbReference>
<organism evidence="6 7">
    <name type="scientific">Pseudophaeobacter arcticus</name>
    <dbReference type="NCBI Taxonomy" id="385492"/>
    <lineage>
        <taxon>Bacteria</taxon>
        <taxon>Pseudomonadati</taxon>
        <taxon>Pseudomonadota</taxon>
        <taxon>Alphaproteobacteria</taxon>
        <taxon>Rhodobacterales</taxon>
        <taxon>Paracoccaceae</taxon>
        <taxon>Pseudophaeobacter</taxon>
    </lineage>
</organism>
<keyword evidence="1" id="KW-0808">Transferase</keyword>
<dbReference type="RefSeq" id="WP_353400472.1">
    <property type="nucleotide sequence ID" value="NZ_BAABWU010000009.1"/>
</dbReference>
<comment type="caution">
    <text evidence="6">The sequence shown here is derived from an EMBL/GenBank/DDBJ whole genome shotgun (WGS) entry which is preliminary data.</text>
</comment>
<evidence type="ECO:0000256" key="3">
    <source>
        <dbReference type="ARBA" id="ARBA00022777"/>
    </source>
</evidence>
<keyword evidence="3 6" id="KW-0418">Kinase</keyword>
<dbReference type="PROSITE" id="PS00108">
    <property type="entry name" value="PROTEIN_KINASE_ST"/>
    <property type="match status" value="1"/>
</dbReference>
<feature type="domain" description="Protein kinase" evidence="5">
    <location>
        <begin position="15"/>
        <end position="287"/>
    </location>
</feature>
<dbReference type="SUPFAM" id="SSF50249">
    <property type="entry name" value="Nucleic acid-binding proteins"/>
    <property type="match status" value="1"/>
</dbReference>
<dbReference type="PROSITE" id="PS50011">
    <property type="entry name" value="PROTEIN_KINASE_DOM"/>
    <property type="match status" value="1"/>
</dbReference>
<evidence type="ECO:0000313" key="7">
    <source>
        <dbReference type="Proteomes" id="UP001441944"/>
    </source>
</evidence>
<dbReference type="CDD" id="cd14014">
    <property type="entry name" value="STKc_PknB_like"/>
    <property type="match status" value="1"/>
</dbReference>
<gene>
    <name evidence="6" type="ORF">NBRC116598_24440</name>
</gene>
<dbReference type="Proteomes" id="UP001441944">
    <property type="component" value="Unassembled WGS sequence"/>
</dbReference>
<dbReference type="SUPFAM" id="SSF56112">
    <property type="entry name" value="Protein kinase-like (PK-like)"/>
    <property type="match status" value="1"/>
</dbReference>
<dbReference type="Pfam" id="PF00069">
    <property type="entry name" value="Pkinase"/>
    <property type="match status" value="1"/>
</dbReference>
<keyword evidence="2" id="KW-0547">Nucleotide-binding</keyword>
<evidence type="ECO:0000256" key="1">
    <source>
        <dbReference type="ARBA" id="ARBA00022679"/>
    </source>
</evidence>
<dbReference type="EMBL" id="BAABWU010000009">
    <property type="protein sequence ID" value="GAA6197000.1"/>
    <property type="molecule type" value="Genomic_DNA"/>
</dbReference>
<dbReference type="Gene3D" id="2.40.50.140">
    <property type="entry name" value="Nucleic acid-binding proteins"/>
    <property type="match status" value="1"/>
</dbReference>
<dbReference type="GO" id="GO:0016301">
    <property type="term" value="F:kinase activity"/>
    <property type="evidence" value="ECO:0007669"/>
    <property type="project" value="UniProtKB-KW"/>
</dbReference>
<accession>A0ABQ0AMB9</accession>
<dbReference type="PANTHER" id="PTHR43289">
    <property type="entry name" value="MITOGEN-ACTIVATED PROTEIN KINASE KINASE KINASE 20-RELATED"/>
    <property type="match status" value="1"/>
</dbReference>
<keyword evidence="7" id="KW-1185">Reference proteome</keyword>
<dbReference type="InterPro" id="IPR000719">
    <property type="entry name" value="Prot_kinase_dom"/>
</dbReference>
<evidence type="ECO:0000259" key="5">
    <source>
        <dbReference type="PROSITE" id="PS50011"/>
    </source>
</evidence>
<reference evidence="6 7" key="1">
    <citation type="submission" date="2024-04" db="EMBL/GenBank/DDBJ databases">
        <title>Draft genome sequence of Pseudophaeobacter arcticus NBRC 116598.</title>
        <authorList>
            <person name="Miyakawa T."/>
            <person name="Kusuya Y."/>
            <person name="Miura T."/>
        </authorList>
    </citation>
    <scope>NUCLEOTIDE SEQUENCE [LARGE SCALE GENOMIC DNA]</scope>
    <source>
        <strain evidence="6 7">SU-CL00105</strain>
    </source>
</reference>
<dbReference type="InterPro" id="IPR012340">
    <property type="entry name" value="NA-bd_OB-fold"/>
</dbReference>
<keyword evidence="4" id="KW-0067">ATP-binding</keyword>
<dbReference type="Gene3D" id="3.30.200.20">
    <property type="entry name" value="Phosphorylase Kinase, domain 1"/>
    <property type="match status" value="1"/>
</dbReference>